<name>A0ABR1XKR7_9PEZI</name>
<protein>
    <submittedName>
        <fullName evidence="2">Uncharacterized protein</fullName>
    </submittedName>
</protein>
<dbReference type="Proteomes" id="UP001456524">
    <property type="component" value="Unassembled WGS sequence"/>
</dbReference>
<proteinExistence type="predicted"/>
<keyword evidence="3" id="KW-1185">Reference proteome</keyword>
<feature type="region of interest" description="Disordered" evidence="1">
    <location>
        <begin position="245"/>
        <end position="294"/>
    </location>
</feature>
<gene>
    <name evidence="2" type="ORF">IWX90DRAFT_507763</name>
</gene>
<sequence length="294" mass="32928">YGSVLIKRNDFSSEPKNKWLSYKFTTSLYKIWAQMHLERIRSVIDGLLAACQREPLSKSNALSPGIAPKVENLYPLTTATGEVVPPFKAAPSIEAELAPESASLGEEVPQTSTPAHINEACETTSPTAFGQNHEDDLPENATHDDFVRYWSKTQSWRPRYFESCGSAKEDILRSISRSDSERKVKTHPKITGDWSIVLPELEKGHSEFPCHSEHSVSWRSRGSSDARRHLLNCEEGIEFLREHSCNAPEGLPSSAEKISERLMQTEQTTPHSASDGEWGASPTERKRPTGRRLL</sequence>
<evidence type="ECO:0000313" key="3">
    <source>
        <dbReference type="Proteomes" id="UP001456524"/>
    </source>
</evidence>
<feature type="non-terminal residue" evidence="2">
    <location>
        <position position="1"/>
    </location>
</feature>
<comment type="caution">
    <text evidence="2">The sequence shown here is derived from an EMBL/GenBank/DDBJ whole genome shotgun (WGS) entry which is preliminary data.</text>
</comment>
<reference evidence="2 3" key="1">
    <citation type="journal article" date="2022" name="G3 (Bethesda)">
        <title>Enemy or ally: a genomic approach to elucidate the lifestyle of Phyllosticta citrichinaensis.</title>
        <authorList>
            <person name="Buijs V.A."/>
            <person name="Groenewald J.Z."/>
            <person name="Haridas S."/>
            <person name="LaButti K.M."/>
            <person name="Lipzen A."/>
            <person name="Martin F.M."/>
            <person name="Barry K."/>
            <person name="Grigoriev I.V."/>
            <person name="Crous P.W."/>
            <person name="Seidl M.F."/>
        </authorList>
    </citation>
    <scope>NUCLEOTIDE SEQUENCE [LARGE SCALE GENOMIC DNA]</scope>
    <source>
        <strain evidence="2 3">CBS 129764</strain>
    </source>
</reference>
<dbReference type="EMBL" id="JBBWUH010000008">
    <property type="protein sequence ID" value="KAK8159416.1"/>
    <property type="molecule type" value="Genomic_DNA"/>
</dbReference>
<evidence type="ECO:0000313" key="2">
    <source>
        <dbReference type="EMBL" id="KAK8159416.1"/>
    </source>
</evidence>
<feature type="compositionally biased region" description="Polar residues" evidence="1">
    <location>
        <begin position="262"/>
        <end position="272"/>
    </location>
</feature>
<accession>A0ABR1XKR7</accession>
<evidence type="ECO:0000256" key="1">
    <source>
        <dbReference type="SAM" id="MobiDB-lite"/>
    </source>
</evidence>
<organism evidence="2 3">
    <name type="scientific">Phyllosticta citrichinensis</name>
    <dbReference type="NCBI Taxonomy" id="1130410"/>
    <lineage>
        <taxon>Eukaryota</taxon>
        <taxon>Fungi</taxon>
        <taxon>Dikarya</taxon>
        <taxon>Ascomycota</taxon>
        <taxon>Pezizomycotina</taxon>
        <taxon>Dothideomycetes</taxon>
        <taxon>Dothideomycetes incertae sedis</taxon>
        <taxon>Botryosphaeriales</taxon>
        <taxon>Phyllostictaceae</taxon>
        <taxon>Phyllosticta</taxon>
    </lineage>
</organism>